<dbReference type="Gene3D" id="3.30.420.10">
    <property type="entry name" value="Ribonuclease H-like superfamily/Ribonuclease H"/>
    <property type="match status" value="1"/>
</dbReference>
<evidence type="ECO:0000313" key="3">
    <source>
        <dbReference type="Proteomes" id="UP001549921"/>
    </source>
</evidence>
<feature type="region of interest" description="Disordered" evidence="1">
    <location>
        <begin position="370"/>
        <end position="399"/>
    </location>
</feature>
<feature type="region of interest" description="Disordered" evidence="1">
    <location>
        <begin position="531"/>
        <end position="594"/>
    </location>
</feature>
<feature type="compositionally biased region" description="Polar residues" evidence="1">
    <location>
        <begin position="390"/>
        <end position="399"/>
    </location>
</feature>
<reference evidence="2 3" key="1">
    <citation type="submission" date="2024-06" db="EMBL/GenBank/DDBJ databases">
        <title>A chromosome-level genome assembly of beet webworm, Loxostege sticticalis.</title>
        <authorList>
            <person name="Zhang Y."/>
        </authorList>
    </citation>
    <scope>NUCLEOTIDE SEQUENCE [LARGE SCALE GENOMIC DNA]</scope>
    <source>
        <strain evidence="2">AQ028</strain>
        <tissue evidence="2">Male pupae</tissue>
    </source>
</reference>
<accession>A0ABD0S9V3</accession>
<dbReference type="InterPro" id="IPR036397">
    <property type="entry name" value="RNaseH_sf"/>
</dbReference>
<evidence type="ECO:0008006" key="4">
    <source>
        <dbReference type="Google" id="ProtNLM"/>
    </source>
</evidence>
<feature type="compositionally biased region" description="Basic and acidic residues" evidence="1">
    <location>
        <begin position="147"/>
        <end position="163"/>
    </location>
</feature>
<dbReference type="InterPro" id="IPR012337">
    <property type="entry name" value="RNaseH-like_sf"/>
</dbReference>
<dbReference type="AlphaFoldDB" id="A0ABD0S9V3"/>
<name>A0ABD0S9V3_LOXSC</name>
<comment type="caution">
    <text evidence="2">The sequence shown here is derived from an EMBL/GenBank/DDBJ whole genome shotgun (WGS) entry which is preliminary data.</text>
</comment>
<feature type="compositionally biased region" description="Polar residues" evidence="1">
    <location>
        <begin position="584"/>
        <end position="594"/>
    </location>
</feature>
<protein>
    <recommendedName>
        <fullName evidence="4">Integrase catalytic domain-containing protein</fullName>
    </recommendedName>
</protein>
<gene>
    <name evidence="2" type="ORF">ABMA28_010145</name>
</gene>
<feature type="compositionally biased region" description="Acidic residues" evidence="1">
    <location>
        <begin position="371"/>
        <end position="381"/>
    </location>
</feature>
<organism evidence="2 3">
    <name type="scientific">Loxostege sticticalis</name>
    <name type="common">Beet webworm moth</name>
    <dbReference type="NCBI Taxonomy" id="481309"/>
    <lineage>
        <taxon>Eukaryota</taxon>
        <taxon>Metazoa</taxon>
        <taxon>Ecdysozoa</taxon>
        <taxon>Arthropoda</taxon>
        <taxon>Hexapoda</taxon>
        <taxon>Insecta</taxon>
        <taxon>Pterygota</taxon>
        <taxon>Neoptera</taxon>
        <taxon>Endopterygota</taxon>
        <taxon>Lepidoptera</taxon>
        <taxon>Glossata</taxon>
        <taxon>Ditrysia</taxon>
        <taxon>Pyraloidea</taxon>
        <taxon>Crambidae</taxon>
        <taxon>Pyraustinae</taxon>
        <taxon>Loxostege</taxon>
    </lineage>
</organism>
<feature type="compositionally biased region" description="Polar residues" evidence="1">
    <location>
        <begin position="531"/>
        <end position="559"/>
    </location>
</feature>
<evidence type="ECO:0000256" key="1">
    <source>
        <dbReference type="SAM" id="MobiDB-lite"/>
    </source>
</evidence>
<sequence length="651" mass="73979">MANNEINAQTPDFDYEAVKAQFFQSYKSNEDTYYSISREEYNKLVQKISDKTTTFESELYEVCEKDGTKYLMKKRKSKKSPIIKYMCREDYFDAIYKCHITYNHLDAELLPAVLKAKYSGFAIPITYINLVIDCCNVCKLTQIDKSKDDTNRNDDTKSKDDQKRKNHTKSVTVQQTIKKLNDKSSSKVNEMVYIHVQDMKSDTDGNFKYLLICKDTHSTFVWLRPLMDKCSFEIATEIAKIFLSFGAPQKLLVNPLEYEFYEEVLNNLKKLCEDCDVVLERSWPQTIWCNAIVNEILNWTTITGSTRWSIGCHIVQLQLNQKTQKYLPRPFKSPYHCMFRDFSKESDNHNQDNQSEKESGERVLQTISLIGDDDDDDDDDQQIPRDQQQISKENTNNPTHIISNMNVAASQQYPNLQGINAPHIVKNMVVAASQQHPNLQAINASHIINNMDQRPITCLLQPASQQYLNLQGINAPHIVNNVNVAAGINVSHLVSNIVVAASQQHPNLQGINAQVVKEIRPATEVRINKSATATTHVDVSPNNQDQQHPNLQGKNSQLVKQARPETEVPIMRSATAATPMEVSEINNQDQQGKNSTEKSICNVCHTLIFKFFSCNACSQPAHLYCMAQSKPVPGLDRANVTTLVCFKCLGI</sequence>
<feature type="compositionally biased region" description="Basic and acidic residues" evidence="1">
    <location>
        <begin position="343"/>
        <end position="361"/>
    </location>
</feature>
<dbReference type="EMBL" id="JBEDNZ010000025">
    <property type="protein sequence ID" value="KAL0810835.1"/>
    <property type="molecule type" value="Genomic_DNA"/>
</dbReference>
<feature type="region of interest" description="Disordered" evidence="1">
    <location>
        <begin position="343"/>
        <end position="362"/>
    </location>
</feature>
<dbReference type="SUPFAM" id="SSF53098">
    <property type="entry name" value="Ribonuclease H-like"/>
    <property type="match status" value="1"/>
</dbReference>
<proteinExistence type="predicted"/>
<evidence type="ECO:0000313" key="2">
    <source>
        <dbReference type="EMBL" id="KAL0810835.1"/>
    </source>
</evidence>
<dbReference type="Proteomes" id="UP001549921">
    <property type="component" value="Unassembled WGS sequence"/>
</dbReference>
<feature type="region of interest" description="Disordered" evidence="1">
    <location>
        <begin position="147"/>
        <end position="170"/>
    </location>
</feature>